<accession>A0ABP8PPH5</accession>
<dbReference type="Gene3D" id="1.20.1270.50">
    <property type="entry name" value="Glycoside hydrolase family 38, central domain"/>
    <property type="match status" value="1"/>
</dbReference>
<dbReference type="Gene3D" id="2.60.40.2220">
    <property type="match status" value="1"/>
</dbReference>
<proteinExistence type="inferred from homology"/>
<keyword evidence="7" id="KW-1185">Reference proteome</keyword>
<dbReference type="PANTHER" id="PTHR46017">
    <property type="entry name" value="ALPHA-MANNOSIDASE 2C1"/>
    <property type="match status" value="1"/>
</dbReference>
<gene>
    <name evidence="6" type="ORF">GCM10023191_019590</name>
</gene>
<dbReference type="InterPro" id="IPR011330">
    <property type="entry name" value="Glyco_hydro/deAcase_b/a-brl"/>
</dbReference>
<comment type="similarity">
    <text evidence="1">Belongs to the glycosyl hydrolase 38 family.</text>
</comment>
<keyword evidence="2" id="KW-0479">Metal-binding</keyword>
<dbReference type="Pfam" id="PF09261">
    <property type="entry name" value="Alpha-mann_mid"/>
    <property type="match status" value="1"/>
</dbReference>
<organism evidence="6 7">
    <name type="scientific">Actinoallomurus oryzae</name>
    <dbReference type="NCBI Taxonomy" id="502180"/>
    <lineage>
        <taxon>Bacteria</taxon>
        <taxon>Bacillati</taxon>
        <taxon>Actinomycetota</taxon>
        <taxon>Actinomycetes</taxon>
        <taxon>Streptosporangiales</taxon>
        <taxon>Thermomonosporaceae</taxon>
        <taxon>Actinoallomurus</taxon>
    </lineage>
</organism>
<dbReference type="InterPro" id="IPR011682">
    <property type="entry name" value="Glyco_hydro_38_C"/>
</dbReference>
<protein>
    <submittedName>
        <fullName evidence="6">Glycoside hydrolase family 38 C-terminal domain-containing protein</fullName>
    </submittedName>
</protein>
<evidence type="ECO:0000256" key="4">
    <source>
        <dbReference type="ARBA" id="ARBA00023295"/>
    </source>
</evidence>
<dbReference type="SMART" id="SM00872">
    <property type="entry name" value="Alpha-mann_mid"/>
    <property type="match status" value="1"/>
</dbReference>
<dbReference type="Gene3D" id="2.70.98.30">
    <property type="entry name" value="Golgi alpha-mannosidase II, domain 4"/>
    <property type="match status" value="1"/>
</dbReference>
<dbReference type="InterPro" id="IPR028995">
    <property type="entry name" value="Glyco_hydro_57/38_cen_sf"/>
</dbReference>
<dbReference type="InterPro" id="IPR015341">
    <property type="entry name" value="Glyco_hydro_38_cen"/>
</dbReference>
<sequence>MHDSSMRTQERVERALRERIRPAVLCAGVPLEVTVNHLPGEPVPAREAIAGEFRPARAGERWGPPWGTSWFHVTGRVPAEWAGGHVVLRADLGFSGGPGFQAEGLIYRPDGVPVKGIEPDNTELLIAERAAGGEVVDYYLEAAANPPVIEQAFRPTDLGDVRTAPREPLYVLTALELARTDETVRALGHDVEVLLGLARALPENSGRGREILRVLAHMLDELDTGEVADGAARARETLKPLLAAPADHGAHRISAVGHAHIDSAWLWPIRETVRKCARTFANVTALAERYPELRFACSQAQQYAWIRDAHPELFARIRAAVAAGTFVPVGGMWVESDTNMPGGEALARQFTQGQRFFREEFGVTCREVWLPDSFGFTAALPQIAALAGTQWFLTQKLAYNEVNRFPHNTFWWEGIDGTRIFAHYPPVENYNAELTPADLAFAADRFTESGAAERSLVAFGHGDGGGGPTAEMMERALRQADLAGSPRVEVRTPAEFFTAAHAEYPDAPVWVGELYLESHRGTYTSQALMKQGNRRSEHLLREVELWAATAARRGLAAYPYEELERLWRTVLLHQFHDILPGSSIAWVHREARETYGRVIGELESLRDAAQRALAGTGDRELAFNATPHAWAGVPALGAAEAGDDGAPVAVTREPDRIVLDNGLVRVSVDGRGLVTSVLDLTAGREIVPAGTAVNLLQLHPDRPNSFDAWNVDEFYRNRVEDLTGVESLDVEGAVVRVRRSFGSSSAVQTIALAPGSRTVEFGVEVDWHERERFLKVAVPVDVHTDRATAEIQYGHLTRPTHANTTWDAARFEVCAHRFVHVGEPGYGAAVVNDSVYGHDITRTAHPGGGTYSTVRLSLLRAPRYPDPDTDQGVHRFGYGLVCGADLGAAVRAGYRMNLPRRTLRGAGPIEPEVVVDDPAVVAEAVKLADDRSGDLIVRLYESLGARARATVSVRTPGAAVETDLLEDPRPGGRSFAAGDPVVLELRPFEIVTLRFAAGGDDE</sequence>
<dbReference type="Pfam" id="PF22907">
    <property type="entry name" value="Ams1-like_1st"/>
    <property type="match status" value="1"/>
</dbReference>
<dbReference type="CDD" id="cd10789">
    <property type="entry name" value="GH38N_AMII_ER_cytosolic"/>
    <property type="match status" value="1"/>
</dbReference>
<dbReference type="InterPro" id="IPR037094">
    <property type="entry name" value="Glyco_hydro_38_cen_sf"/>
</dbReference>
<feature type="domain" description="Glycoside hydrolase family 38 central" evidence="5">
    <location>
        <begin position="517"/>
        <end position="595"/>
    </location>
</feature>
<dbReference type="Pfam" id="PF07748">
    <property type="entry name" value="Glyco_hydro_38C"/>
    <property type="match status" value="1"/>
</dbReference>
<dbReference type="EMBL" id="BAABHF010000015">
    <property type="protein sequence ID" value="GAA4489185.1"/>
    <property type="molecule type" value="Genomic_DNA"/>
</dbReference>
<dbReference type="SUPFAM" id="SSF88688">
    <property type="entry name" value="Families 57/38 glycoside transferase middle domain"/>
    <property type="match status" value="1"/>
</dbReference>
<evidence type="ECO:0000259" key="5">
    <source>
        <dbReference type="SMART" id="SM00872"/>
    </source>
</evidence>
<dbReference type="InterPro" id="IPR054723">
    <property type="entry name" value="Ams1-like_N"/>
</dbReference>
<dbReference type="SUPFAM" id="SSF74650">
    <property type="entry name" value="Galactose mutarotase-like"/>
    <property type="match status" value="1"/>
</dbReference>
<evidence type="ECO:0000256" key="2">
    <source>
        <dbReference type="ARBA" id="ARBA00022723"/>
    </source>
</evidence>
<evidence type="ECO:0000256" key="1">
    <source>
        <dbReference type="ARBA" id="ARBA00009792"/>
    </source>
</evidence>
<comment type="caution">
    <text evidence="6">The sequence shown here is derived from an EMBL/GenBank/DDBJ whole genome shotgun (WGS) entry which is preliminary data.</text>
</comment>
<dbReference type="SUPFAM" id="SSF88713">
    <property type="entry name" value="Glycoside hydrolase/deacetylase"/>
    <property type="match status" value="1"/>
</dbReference>
<evidence type="ECO:0000313" key="6">
    <source>
        <dbReference type="EMBL" id="GAA4489185.1"/>
    </source>
</evidence>
<dbReference type="InterPro" id="IPR027291">
    <property type="entry name" value="Glyco_hydro_38_N_sf"/>
</dbReference>
<evidence type="ECO:0000256" key="3">
    <source>
        <dbReference type="ARBA" id="ARBA00022801"/>
    </source>
</evidence>
<keyword evidence="3 6" id="KW-0378">Hydrolase</keyword>
<dbReference type="RefSeq" id="WP_345460408.1">
    <property type="nucleotide sequence ID" value="NZ_BAABHF010000015.1"/>
</dbReference>
<name>A0ABP8PPH5_9ACTN</name>
<dbReference type="Pfam" id="PF01074">
    <property type="entry name" value="Glyco_hydro_38N"/>
    <property type="match status" value="1"/>
</dbReference>
<keyword evidence="4" id="KW-0326">Glycosidase</keyword>
<dbReference type="GO" id="GO:0016787">
    <property type="term" value="F:hydrolase activity"/>
    <property type="evidence" value="ECO:0007669"/>
    <property type="project" value="UniProtKB-KW"/>
</dbReference>
<dbReference type="Pfam" id="PF17677">
    <property type="entry name" value="Glyco_hydro38C2"/>
    <property type="match status" value="1"/>
</dbReference>
<dbReference type="Gene3D" id="3.20.110.10">
    <property type="entry name" value="Glycoside hydrolase 38, N terminal domain"/>
    <property type="match status" value="1"/>
</dbReference>
<evidence type="ECO:0000313" key="7">
    <source>
        <dbReference type="Proteomes" id="UP001500503"/>
    </source>
</evidence>
<dbReference type="InterPro" id="IPR041147">
    <property type="entry name" value="GH38_C"/>
</dbReference>
<reference evidence="7" key="1">
    <citation type="journal article" date="2019" name="Int. J. Syst. Evol. Microbiol.">
        <title>The Global Catalogue of Microorganisms (GCM) 10K type strain sequencing project: providing services to taxonomists for standard genome sequencing and annotation.</title>
        <authorList>
            <consortium name="The Broad Institute Genomics Platform"/>
            <consortium name="The Broad Institute Genome Sequencing Center for Infectious Disease"/>
            <person name="Wu L."/>
            <person name="Ma J."/>
        </authorList>
    </citation>
    <scope>NUCLEOTIDE SEQUENCE [LARGE SCALE GENOMIC DNA]</scope>
    <source>
        <strain evidence="7">JCM 17933</strain>
    </source>
</reference>
<dbReference type="Proteomes" id="UP001500503">
    <property type="component" value="Unassembled WGS sequence"/>
</dbReference>
<dbReference type="InterPro" id="IPR000602">
    <property type="entry name" value="Glyco_hydro_38_N"/>
</dbReference>
<dbReference type="InterPro" id="IPR011013">
    <property type="entry name" value="Gal_mutarotase_sf_dom"/>
</dbReference>
<dbReference type="PANTHER" id="PTHR46017:SF1">
    <property type="entry name" value="ALPHA-MANNOSIDASE 2C1"/>
    <property type="match status" value="1"/>
</dbReference>